<gene>
    <name evidence="2" type="ORF">EG240_16230</name>
</gene>
<evidence type="ECO:0000313" key="3">
    <source>
        <dbReference type="Proteomes" id="UP000275719"/>
    </source>
</evidence>
<dbReference type="GO" id="GO:0016787">
    <property type="term" value="F:hydrolase activity"/>
    <property type="evidence" value="ECO:0007669"/>
    <property type="project" value="InterPro"/>
</dbReference>
<dbReference type="RefSeq" id="WP_125020372.1">
    <property type="nucleotide sequence ID" value="NZ_RQVQ01000091.1"/>
</dbReference>
<sequence>MKIQYCSDLHLEFPENKKYILENPIKPKAEILILAGDIVPFAVIDKHQDFFDYVSENFRYTFWIPGNHEYYYSDINNRTGSFEEKIRDNVLLLNNTVKEIDGIRFIFSTLWSDISPERQFLIQQSLSDFKVIKNNSRLFNTDDYNLLYQENLLFLENAFKQCSSRSVVITHHVPVFENYPEQYKDSNINEAFAVDLSNLILNNSLDYWIYGHHHCNISDFNIGNTKMITNQLGYIRYEENIGYKESAVIEINKY</sequence>
<protein>
    <submittedName>
        <fullName evidence="2">Metallophosphoesterase</fullName>
    </submittedName>
</protein>
<dbReference type="PANTHER" id="PTHR37844:SF1">
    <property type="entry name" value="CALCINEURIN-LIKE PHOSPHOESTERASE DOMAIN-CONTAINING PROTEIN"/>
    <property type="match status" value="1"/>
</dbReference>
<dbReference type="PANTHER" id="PTHR37844">
    <property type="entry name" value="SER/THR PROTEIN PHOSPHATASE SUPERFAMILY (AFU_ORTHOLOGUE AFUA_1G14840)"/>
    <property type="match status" value="1"/>
</dbReference>
<reference evidence="2 3" key="1">
    <citation type="submission" date="2018-11" db="EMBL/GenBank/DDBJ databases">
        <title>Flavobacterium sp. nov., YIM 102701-2 draft genome.</title>
        <authorList>
            <person name="Li G."/>
            <person name="Jiang Y."/>
        </authorList>
    </citation>
    <scope>NUCLEOTIDE SEQUENCE [LARGE SCALE GENOMIC DNA]</scope>
    <source>
        <strain evidence="2 3">YIM 102701-2</strain>
    </source>
</reference>
<keyword evidence="3" id="KW-1185">Reference proteome</keyword>
<feature type="domain" description="Calcineurin-like phosphoesterase" evidence="1">
    <location>
        <begin position="1"/>
        <end position="215"/>
    </location>
</feature>
<dbReference type="EMBL" id="RQVQ01000091">
    <property type="protein sequence ID" value="RRJ86350.1"/>
    <property type="molecule type" value="Genomic_DNA"/>
</dbReference>
<dbReference type="InterPro" id="IPR029052">
    <property type="entry name" value="Metallo-depent_PP-like"/>
</dbReference>
<dbReference type="InterPro" id="IPR004843">
    <property type="entry name" value="Calcineurin-like_PHP"/>
</dbReference>
<dbReference type="Pfam" id="PF00149">
    <property type="entry name" value="Metallophos"/>
    <property type="match status" value="1"/>
</dbReference>
<evidence type="ECO:0000313" key="2">
    <source>
        <dbReference type="EMBL" id="RRJ86350.1"/>
    </source>
</evidence>
<dbReference type="Gene3D" id="3.60.21.10">
    <property type="match status" value="1"/>
</dbReference>
<comment type="caution">
    <text evidence="2">The sequence shown here is derived from an EMBL/GenBank/DDBJ whole genome shotgun (WGS) entry which is preliminary data.</text>
</comment>
<dbReference type="OrthoDB" id="356681at2"/>
<name>A0A3P3VUJ0_9FLAO</name>
<dbReference type="SUPFAM" id="SSF56300">
    <property type="entry name" value="Metallo-dependent phosphatases"/>
    <property type="match status" value="1"/>
</dbReference>
<proteinExistence type="predicted"/>
<evidence type="ECO:0000259" key="1">
    <source>
        <dbReference type="Pfam" id="PF00149"/>
    </source>
</evidence>
<dbReference type="AlphaFoldDB" id="A0A3P3VUJ0"/>
<organism evidence="2 3">
    <name type="scientific">Paenimyroides tangerinum</name>
    <dbReference type="NCBI Taxonomy" id="2488728"/>
    <lineage>
        <taxon>Bacteria</taxon>
        <taxon>Pseudomonadati</taxon>
        <taxon>Bacteroidota</taxon>
        <taxon>Flavobacteriia</taxon>
        <taxon>Flavobacteriales</taxon>
        <taxon>Flavobacteriaceae</taxon>
        <taxon>Paenimyroides</taxon>
    </lineage>
</organism>
<accession>A0A3P3VUJ0</accession>
<dbReference type="Proteomes" id="UP000275719">
    <property type="component" value="Unassembled WGS sequence"/>
</dbReference>